<dbReference type="EMBL" id="AP019860">
    <property type="protein sequence ID" value="BBM84526.1"/>
    <property type="molecule type" value="Genomic_DNA"/>
</dbReference>
<name>A0A5S9IN72_UABAM</name>
<dbReference type="Proteomes" id="UP000326354">
    <property type="component" value="Chromosome"/>
</dbReference>
<dbReference type="InterPro" id="IPR011047">
    <property type="entry name" value="Quinoprotein_ADH-like_sf"/>
</dbReference>
<dbReference type="PANTHER" id="PTHR11102">
    <property type="entry name" value="SEL-1-LIKE PROTEIN"/>
    <property type="match status" value="1"/>
</dbReference>
<dbReference type="SUPFAM" id="SSF50998">
    <property type="entry name" value="Quinoprotein alcohol dehydrogenase-like"/>
    <property type="match status" value="1"/>
</dbReference>
<reference evidence="2 3" key="1">
    <citation type="submission" date="2019-08" db="EMBL/GenBank/DDBJ databases">
        <title>Complete genome sequence of Candidatus Uab amorphum.</title>
        <authorList>
            <person name="Shiratori T."/>
            <person name="Suzuki S."/>
            <person name="Kakizawa Y."/>
            <person name="Ishida K."/>
        </authorList>
    </citation>
    <scope>NUCLEOTIDE SEQUENCE [LARGE SCALE GENOMIC DNA]</scope>
    <source>
        <strain evidence="2 3">SRT547</strain>
    </source>
</reference>
<evidence type="ECO:0000259" key="1">
    <source>
        <dbReference type="Pfam" id="PF13360"/>
    </source>
</evidence>
<accession>A0A5S9IN72</accession>
<dbReference type="InterPro" id="IPR050767">
    <property type="entry name" value="Sel1_AlgK"/>
</dbReference>
<dbReference type="RefSeq" id="WP_151968673.1">
    <property type="nucleotide sequence ID" value="NZ_AP019860.1"/>
</dbReference>
<dbReference type="InterPro" id="IPR002372">
    <property type="entry name" value="PQQ_rpt_dom"/>
</dbReference>
<sequence length="637" mass="72714">MKKLMTILFTVCSVSLLCQTFEDDKQAQRKKQAEVYFQKSLELYYHKDHATKSWKELQKAIDLVQDPRFLAQKAKMMVLGYGTEKDDKGYALLEQQIESLKANKDGFSLYFLGYLYHFGEVLEQDVTKAVAFYKRAIKKNNSFAMYNLGAMYDEGRDIDFDEEKAFKLLKKAAKLGHSPAMSQLAIIYEYYESIADPEKARYWHKKAAHSGYIPSIYFVAKKLKDIDKKLFLYQLGVARGDIECAELYLRTCYQQEYKEKISPNHIATLSKSEKVTHLETLALIYAWRQDKENVSTHHDKLSYEAKAKVKLLLEGNSPKTTDSILRKKWNEFIGVHINKFPKEKRQKKWNGISVTQKWSSFPDLYEMQMSPDGNFIAIASESSTTLVLATTNGDVVWMRKLHKGENTQGIAVTRNAEMIIISNGAGVMAYSKQGQLLWFHQLEDAQWDVAASELGEKIYVSHGWDLYCFSDQGKKQWQAEVNARDYSIWGVDTSQNGEVILLSTNSDVIICDKNGKEIAFFDICKGNNLGVVDLDLEGETFAASYNKNQAYIGLYSVEKGKLWETKVDTGVHCAFVQRNLIVSTSRDGNISVLDLQGNVLKSFWTYVIYTLTAPYDRKIFAVAGDSVHLYSIAPSDK</sequence>
<dbReference type="InterPro" id="IPR015943">
    <property type="entry name" value="WD40/YVTN_repeat-like_dom_sf"/>
</dbReference>
<keyword evidence="3" id="KW-1185">Reference proteome</keyword>
<dbReference type="SUPFAM" id="SSF81901">
    <property type="entry name" value="HCP-like"/>
    <property type="match status" value="1"/>
</dbReference>
<dbReference type="PANTHER" id="PTHR11102:SF160">
    <property type="entry name" value="ERAD-ASSOCIATED E3 UBIQUITIN-PROTEIN LIGASE COMPONENT HRD3"/>
    <property type="match status" value="1"/>
</dbReference>
<evidence type="ECO:0000313" key="2">
    <source>
        <dbReference type="EMBL" id="BBM84526.1"/>
    </source>
</evidence>
<dbReference type="Gene3D" id="2.130.10.10">
    <property type="entry name" value="YVTN repeat-like/Quinoprotein amine dehydrogenase"/>
    <property type="match status" value="1"/>
</dbReference>
<proteinExistence type="predicted"/>
<gene>
    <name evidence="2" type="ORF">UABAM_02887</name>
</gene>
<dbReference type="SMART" id="SM00671">
    <property type="entry name" value="SEL1"/>
    <property type="match status" value="3"/>
</dbReference>
<evidence type="ECO:0000313" key="3">
    <source>
        <dbReference type="Proteomes" id="UP000326354"/>
    </source>
</evidence>
<dbReference type="Pfam" id="PF08238">
    <property type="entry name" value="Sel1"/>
    <property type="match status" value="3"/>
</dbReference>
<dbReference type="InterPro" id="IPR011990">
    <property type="entry name" value="TPR-like_helical_dom_sf"/>
</dbReference>
<dbReference type="Gene3D" id="1.25.40.10">
    <property type="entry name" value="Tetratricopeptide repeat domain"/>
    <property type="match status" value="1"/>
</dbReference>
<feature type="domain" description="Pyrrolo-quinoline quinone repeat" evidence="1">
    <location>
        <begin position="372"/>
        <end position="528"/>
    </location>
</feature>
<protein>
    <recommendedName>
        <fullName evidence="1">Pyrrolo-quinoline quinone repeat domain-containing protein</fullName>
    </recommendedName>
</protein>
<dbReference type="KEGG" id="uam:UABAM_02887"/>
<dbReference type="OrthoDB" id="288878at2"/>
<organism evidence="2 3">
    <name type="scientific">Uabimicrobium amorphum</name>
    <dbReference type="NCBI Taxonomy" id="2596890"/>
    <lineage>
        <taxon>Bacteria</taxon>
        <taxon>Pseudomonadati</taxon>
        <taxon>Planctomycetota</taxon>
        <taxon>Candidatus Uabimicrobiia</taxon>
        <taxon>Candidatus Uabimicrobiales</taxon>
        <taxon>Candidatus Uabimicrobiaceae</taxon>
        <taxon>Candidatus Uabimicrobium</taxon>
    </lineage>
</organism>
<dbReference type="Pfam" id="PF13360">
    <property type="entry name" value="PQQ_2"/>
    <property type="match status" value="1"/>
</dbReference>
<dbReference type="InterPro" id="IPR006597">
    <property type="entry name" value="Sel1-like"/>
</dbReference>
<dbReference type="AlphaFoldDB" id="A0A5S9IN72"/>